<gene>
    <name evidence="11" type="ORF">M427DRAFT_51991</name>
</gene>
<feature type="repeat" description="Solcar" evidence="8">
    <location>
        <begin position="9"/>
        <end position="97"/>
    </location>
</feature>
<feature type="compositionally biased region" description="Polar residues" evidence="10">
    <location>
        <begin position="169"/>
        <end position="186"/>
    </location>
</feature>
<keyword evidence="7 8" id="KW-0472">Membrane</keyword>
<dbReference type="EMBL" id="KQ965734">
    <property type="protein sequence ID" value="KXS21059.1"/>
    <property type="molecule type" value="Genomic_DNA"/>
</dbReference>
<keyword evidence="3 8" id="KW-0812">Transmembrane</keyword>
<keyword evidence="12" id="KW-1185">Reference proteome</keyword>
<comment type="similarity">
    <text evidence="9">Belongs to the mitochondrial carrier (TC 2.A.29) family.</text>
</comment>
<organism evidence="11 12">
    <name type="scientific">Gonapodya prolifera (strain JEL478)</name>
    <name type="common">Monoblepharis prolifera</name>
    <dbReference type="NCBI Taxonomy" id="1344416"/>
    <lineage>
        <taxon>Eukaryota</taxon>
        <taxon>Fungi</taxon>
        <taxon>Fungi incertae sedis</taxon>
        <taxon>Chytridiomycota</taxon>
        <taxon>Chytridiomycota incertae sedis</taxon>
        <taxon>Monoblepharidomycetes</taxon>
        <taxon>Monoblepharidales</taxon>
        <taxon>Gonapodyaceae</taxon>
        <taxon>Gonapodya</taxon>
    </lineage>
</organism>
<evidence type="ECO:0000256" key="5">
    <source>
        <dbReference type="ARBA" id="ARBA00022989"/>
    </source>
</evidence>
<evidence type="ECO:0000256" key="10">
    <source>
        <dbReference type="SAM" id="MobiDB-lite"/>
    </source>
</evidence>
<feature type="repeat" description="Solcar" evidence="8">
    <location>
        <begin position="278"/>
        <end position="367"/>
    </location>
</feature>
<keyword evidence="2 9" id="KW-0813">Transport</keyword>
<proteinExistence type="inferred from homology"/>
<dbReference type="PANTHER" id="PTHR24089">
    <property type="entry name" value="SOLUTE CARRIER FAMILY 25"/>
    <property type="match status" value="1"/>
</dbReference>
<sequence>MPSVEPIPQMRLRSFLAGAISGAVSRTTVAPLERIQCLMNTQTHREFRFSRDFVDSVRAIWKQDHLRGFWRGNLVNVLRIAPSMSITFGVFEEAKRALARLEGVSIKDLSPGDRFVAGAMAGLSSMTVTYPFEVVQVRMMATINVRDTAQGSSTPIFRQGKAMEPPVSSPTYPMSPKSNFPSSASQVRSVNTGAGQATNAFFGSPRLHSRPVLSTSLILETVRSMWREGGVKRFYRGLVPSMLGIVPYAGLNLMTYETLKQAYLSRIRDPSSTSPASPSPFALLGIGVVATATGASVTYPLSAVRQRLQAQGTVSHPQMYAGMRDVFVRTFRNEGIKGFYRGLPASLAKALPSASISYVIYEVAKDALGVPKGE</sequence>
<feature type="repeat" description="Solcar" evidence="8">
    <location>
        <begin position="109"/>
        <end position="262"/>
    </location>
</feature>
<dbReference type="Pfam" id="PF00153">
    <property type="entry name" value="Mito_carr"/>
    <property type="match status" value="4"/>
</dbReference>
<protein>
    <submittedName>
        <fullName evidence="11">Mitochondrial carrier</fullName>
    </submittedName>
</protein>
<evidence type="ECO:0000256" key="4">
    <source>
        <dbReference type="ARBA" id="ARBA00022737"/>
    </source>
</evidence>
<dbReference type="Proteomes" id="UP000070544">
    <property type="component" value="Unassembled WGS sequence"/>
</dbReference>
<evidence type="ECO:0000256" key="6">
    <source>
        <dbReference type="ARBA" id="ARBA00023128"/>
    </source>
</evidence>
<dbReference type="OMA" id="INCFKAG"/>
<dbReference type="InterPro" id="IPR023395">
    <property type="entry name" value="MCP_dom_sf"/>
</dbReference>
<dbReference type="STRING" id="1344416.A0A139AWH8"/>
<dbReference type="PROSITE" id="PS50920">
    <property type="entry name" value="SOLCAR"/>
    <property type="match status" value="3"/>
</dbReference>
<dbReference type="GO" id="GO:0055085">
    <property type="term" value="P:transmembrane transport"/>
    <property type="evidence" value="ECO:0007669"/>
    <property type="project" value="InterPro"/>
</dbReference>
<feature type="region of interest" description="Disordered" evidence="10">
    <location>
        <begin position="156"/>
        <end position="186"/>
    </location>
</feature>
<evidence type="ECO:0000256" key="3">
    <source>
        <dbReference type="ARBA" id="ARBA00022692"/>
    </source>
</evidence>
<evidence type="ECO:0000256" key="1">
    <source>
        <dbReference type="ARBA" id="ARBA00004225"/>
    </source>
</evidence>
<dbReference type="Gene3D" id="1.50.40.10">
    <property type="entry name" value="Mitochondrial carrier domain"/>
    <property type="match status" value="1"/>
</dbReference>
<evidence type="ECO:0000256" key="2">
    <source>
        <dbReference type="ARBA" id="ARBA00022448"/>
    </source>
</evidence>
<evidence type="ECO:0000313" key="11">
    <source>
        <dbReference type="EMBL" id="KXS21059.1"/>
    </source>
</evidence>
<accession>A0A139AWH8</accession>
<keyword evidence="5" id="KW-1133">Transmembrane helix</keyword>
<keyword evidence="6" id="KW-0496">Mitochondrion</keyword>
<dbReference type="InterPro" id="IPR018108">
    <property type="entry name" value="MCP_transmembrane"/>
</dbReference>
<dbReference type="AlphaFoldDB" id="A0A139AWH8"/>
<evidence type="ECO:0000256" key="8">
    <source>
        <dbReference type="PROSITE-ProRule" id="PRU00282"/>
    </source>
</evidence>
<evidence type="ECO:0000256" key="9">
    <source>
        <dbReference type="RuleBase" id="RU000488"/>
    </source>
</evidence>
<reference evidence="11 12" key="1">
    <citation type="journal article" date="2015" name="Genome Biol. Evol.">
        <title>Phylogenomic analyses indicate that early fungi evolved digesting cell walls of algal ancestors of land plants.</title>
        <authorList>
            <person name="Chang Y."/>
            <person name="Wang S."/>
            <person name="Sekimoto S."/>
            <person name="Aerts A.L."/>
            <person name="Choi C."/>
            <person name="Clum A."/>
            <person name="LaButti K.M."/>
            <person name="Lindquist E.A."/>
            <person name="Yee Ngan C."/>
            <person name="Ohm R.A."/>
            <person name="Salamov A.A."/>
            <person name="Grigoriev I.V."/>
            <person name="Spatafora J.W."/>
            <person name="Berbee M.L."/>
        </authorList>
    </citation>
    <scope>NUCLEOTIDE SEQUENCE [LARGE SCALE GENOMIC DNA]</scope>
    <source>
        <strain evidence="11 12">JEL478</strain>
    </source>
</reference>
<dbReference type="OrthoDB" id="270584at2759"/>
<dbReference type="SUPFAM" id="SSF103506">
    <property type="entry name" value="Mitochondrial carrier"/>
    <property type="match status" value="1"/>
</dbReference>
<keyword evidence="4" id="KW-0677">Repeat</keyword>
<evidence type="ECO:0000313" key="12">
    <source>
        <dbReference type="Proteomes" id="UP000070544"/>
    </source>
</evidence>
<comment type="subcellular location">
    <subcellularLocation>
        <location evidence="1">Mitochondrion membrane</location>
        <topology evidence="1">Multi-pass membrane protein</topology>
    </subcellularLocation>
</comment>
<dbReference type="GO" id="GO:0031966">
    <property type="term" value="C:mitochondrial membrane"/>
    <property type="evidence" value="ECO:0007669"/>
    <property type="project" value="UniProtKB-SubCell"/>
</dbReference>
<dbReference type="PRINTS" id="PR00926">
    <property type="entry name" value="MITOCARRIER"/>
</dbReference>
<evidence type="ECO:0000256" key="7">
    <source>
        <dbReference type="ARBA" id="ARBA00023136"/>
    </source>
</evidence>
<dbReference type="InterPro" id="IPR002067">
    <property type="entry name" value="MCP"/>
</dbReference>
<name>A0A139AWH8_GONPJ</name>